<sequence>MKIYSLPVQAEFQPSKQNYRSPTHGRDWGVIQDFHQWLQTSEHLVSSQHEADWDYLPIFWNRLFINWNWGKDGIDKIQQEISRLVSRDRPTFTICQYDINYMQPFFDLCDMVMFIASRQDKKNCIDIPLLCSEHKYESRPPKKYLASFVGNVEIDGHRVQMNNRFVDRRDIYIEQANHGPKYFV</sequence>
<comment type="caution">
    <text evidence="1">The sequence shown here is derived from an EMBL/GenBank/DDBJ whole genome shotgun (WGS) entry which is preliminary data.</text>
</comment>
<protein>
    <submittedName>
        <fullName evidence="1">Uncharacterized protein</fullName>
    </submittedName>
</protein>
<gene>
    <name evidence="1" type="ORF">LCGC14_1643880</name>
</gene>
<dbReference type="AlphaFoldDB" id="A0A0F9ILE2"/>
<feature type="non-terminal residue" evidence="1">
    <location>
        <position position="184"/>
    </location>
</feature>
<accession>A0A0F9ILE2</accession>
<proteinExistence type="predicted"/>
<dbReference type="EMBL" id="LAZR01013733">
    <property type="protein sequence ID" value="KKM20599.1"/>
    <property type="molecule type" value="Genomic_DNA"/>
</dbReference>
<name>A0A0F9ILE2_9ZZZZ</name>
<reference evidence="1" key="1">
    <citation type="journal article" date="2015" name="Nature">
        <title>Complex archaea that bridge the gap between prokaryotes and eukaryotes.</title>
        <authorList>
            <person name="Spang A."/>
            <person name="Saw J.H."/>
            <person name="Jorgensen S.L."/>
            <person name="Zaremba-Niedzwiedzka K."/>
            <person name="Martijn J."/>
            <person name="Lind A.E."/>
            <person name="van Eijk R."/>
            <person name="Schleper C."/>
            <person name="Guy L."/>
            <person name="Ettema T.J."/>
        </authorList>
    </citation>
    <scope>NUCLEOTIDE SEQUENCE</scope>
</reference>
<evidence type="ECO:0000313" key="1">
    <source>
        <dbReference type="EMBL" id="KKM20599.1"/>
    </source>
</evidence>
<organism evidence="1">
    <name type="scientific">marine sediment metagenome</name>
    <dbReference type="NCBI Taxonomy" id="412755"/>
    <lineage>
        <taxon>unclassified sequences</taxon>
        <taxon>metagenomes</taxon>
        <taxon>ecological metagenomes</taxon>
    </lineage>
</organism>